<dbReference type="Gene3D" id="3.30.60.30">
    <property type="match status" value="1"/>
</dbReference>
<dbReference type="PANTHER" id="PTHR21131">
    <property type="entry name" value="SERINE-TYPE ENDOPEPTIDASE INHIBITOR"/>
    <property type="match status" value="1"/>
</dbReference>
<evidence type="ECO:0000259" key="2">
    <source>
        <dbReference type="PROSITE" id="PS51465"/>
    </source>
</evidence>
<dbReference type="PROSITE" id="PS00282">
    <property type="entry name" value="KAZAL_1"/>
    <property type="match status" value="1"/>
</dbReference>
<organism evidence="3 4">
    <name type="scientific">Laodelphax striatellus</name>
    <name type="common">Small brown planthopper</name>
    <name type="synonym">Delphax striatella</name>
    <dbReference type="NCBI Taxonomy" id="195883"/>
    <lineage>
        <taxon>Eukaryota</taxon>
        <taxon>Metazoa</taxon>
        <taxon>Ecdysozoa</taxon>
        <taxon>Arthropoda</taxon>
        <taxon>Hexapoda</taxon>
        <taxon>Insecta</taxon>
        <taxon>Pterygota</taxon>
        <taxon>Neoptera</taxon>
        <taxon>Paraneoptera</taxon>
        <taxon>Hemiptera</taxon>
        <taxon>Auchenorrhyncha</taxon>
        <taxon>Fulgoroidea</taxon>
        <taxon>Delphacidae</taxon>
        <taxon>Criomorphinae</taxon>
        <taxon>Laodelphax</taxon>
    </lineage>
</organism>
<gene>
    <name evidence="3" type="ORF">LSTR_LSTR001137</name>
</gene>
<dbReference type="SMR" id="A0A482X202"/>
<dbReference type="AlphaFoldDB" id="A0A482X202"/>
<evidence type="ECO:0000313" key="3">
    <source>
        <dbReference type="EMBL" id="RZF39616.1"/>
    </source>
</evidence>
<keyword evidence="1" id="KW-0732">Signal</keyword>
<dbReference type="SMART" id="SM00280">
    <property type="entry name" value="KAZAL"/>
    <property type="match status" value="1"/>
</dbReference>
<evidence type="ECO:0000313" key="4">
    <source>
        <dbReference type="Proteomes" id="UP000291343"/>
    </source>
</evidence>
<dbReference type="InterPro" id="IPR036058">
    <property type="entry name" value="Kazal_dom_sf"/>
</dbReference>
<dbReference type="InParanoid" id="A0A482X202"/>
<dbReference type="PANTHER" id="PTHR21131:SF0">
    <property type="entry name" value="GEO10195P1-RELATED"/>
    <property type="match status" value="1"/>
</dbReference>
<sequence length="95" mass="10605">MKMKSITLLIVAAVLISLLYGAESKPVDDFDNRCICPKIYKPVCASNNKTYSNLCLMDCAKGLTRDLTMKRDGICQPDDGKDEFKPIEAEITENK</sequence>
<dbReference type="OrthoDB" id="328123at2759"/>
<accession>A0A482X202</accession>
<feature type="domain" description="Kazal-like" evidence="2">
    <location>
        <begin position="28"/>
        <end position="77"/>
    </location>
</feature>
<feature type="chain" id="PRO_5019731083" description="Kazal-like domain-containing protein" evidence="1">
    <location>
        <begin position="25"/>
        <end position="95"/>
    </location>
</feature>
<dbReference type="CDD" id="cd00104">
    <property type="entry name" value="KAZAL_FS"/>
    <property type="match status" value="1"/>
</dbReference>
<evidence type="ECO:0000256" key="1">
    <source>
        <dbReference type="SAM" id="SignalP"/>
    </source>
</evidence>
<keyword evidence="4" id="KW-1185">Reference proteome</keyword>
<proteinExistence type="predicted"/>
<dbReference type="InterPro" id="IPR002350">
    <property type="entry name" value="Kazal_dom"/>
</dbReference>
<feature type="signal peptide" evidence="1">
    <location>
        <begin position="1"/>
        <end position="24"/>
    </location>
</feature>
<dbReference type="Pfam" id="PF00050">
    <property type="entry name" value="Kazal_1"/>
    <property type="match status" value="1"/>
</dbReference>
<reference evidence="3 4" key="1">
    <citation type="journal article" date="2017" name="Gigascience">
        <title>Genome sequence of the small brown planthopper, Laodelphax striatellus.</title>
        <authorList>
            <person name="Zhu J."/>
            <person name="Jiang F."/>
            <person name="Wang X."/>
            <person name="Yang P."/>
            <person name="Bao Y."/>
            <person name="Zhao W."/>
            <person name="Wang W."/>
            <person name="Lu H."/>
            <person name="Wang Q."/>
            <person name="Cui N."/>
            <person name="Li J."/>
            <person name="Chen X."/>
            <person name="Luo L."/>
            <person name="Yu J."/>
            <person name="Kang L."/>
            <person name="Cui F."/>
        </authorList>
    </citation>
    <scope>NUCLEOTIDE SEQUENCE [LARGE SCALE GENOMIC DNA]</scope>
    <source>
        <strain evidence="3">Lst14</strain>
    </source>
</reference>
<dbReference type="InterPro" id="IPR053265">
    <property type="entry name" value="Serpin"/>
</dbReference>
<dbReference type="SUPFAM" id="SSF100895">
    <property type="entry name" value="Kazal-type serine protease inhibitors"/>
    <property type="match status" value="1"/>
</dbReference>
<dbReference type="FunCoup" id="A0A482X202">
    <property type="interactions" value="13"/>
</dbReference>
<protein>
    <recommendedName>
        <fullName evidence="2">Kazal-like domain-containing protein</fullName>
    </recommendedName>
</protein>
<dbReference type="PROSITE" id="PS51465">
    <property type="entry name" value="KAZAL_2"/>
    <property type="match status" value="1"/>
</dbReference>
<dbReference type="EMBL" id="QKKF02019844">
    <property type="protein sequence ID" value="RZF39616.1"/>
    <property type="molecule type" value="Genomic_DNA"/>
</dbReference>
<dbReference type="Proteomes" id="UP000291343">
    <property type="component" value="Unassembled WGS sequence"/>
</dbReference>
<comment type="caution">
    <text evidence="3">The sequence shown here is derived from an EMBL/GenBank/DDBJ whole genome shotgun (WGS) entry which is preliminary data.</text>
</comment>
<name>A0A482X202_LAOST</name>